<dbReference type="PROSITE" id="PS51278">
    <property type="entry name" value="GATASE_TYPE_2"/>
    <property type="match status" value="1"/>
</dbReference>
<evidence type="ECO:0000313" key="10">
    <source>
        <dbReference type="EMBL" id="MDL4838973.1"/>
    </source>
</evidence>
<dbReference type="Gene3D" id="3.60.20.10">
    <property type="entry name" value="Glutamine Phosphoribosylpyrophosphate, subunit 1, domain 1"/>
    <property type="match status" value="1"/>
</dbReference>
<dbReference type="InterPro" id="IPR029055">
    <property type="entry name" value="Ntn_hydrolases_N"/>
</dbReference>
<evidence type="ECO:0000256" key="1">
    <source>
        <dbReference type="ARBA" id="ARBA00005187"/>
    </source>
</evidence>
<dbReference type="Pfam" id="PF13537">
    <property type="entry name" value="GATase_7"/>
    <property type="match status" value="1"/>
</dbReference>
<name>A0ABT7KZQ4_9BACI</name>
<keyword evidence="6" id="KW-0061">Asparagine biosynthesis</keyword>
<dbReference type="PANTHER" id="PTHR43284">
    <property type="entry name" value="ASPARAGINE SYNTHETASE (GLUTAMINE-HYDROLYZING)"/>
    <property type="match status" value="1"/>
</dbReference>
<dbReference type="EMBL" id="JASTZU010000001">
    <property type="protein sequence ID" value="MDL4838973.1"/>
    <property type="molecule type" value="Genomic_DNA"/>
</dbReference>
<dbReference type="InterPro" id="IPR014729">
    <property type="entry name" value="Rossmann-like_a/b/a_fold"/>
</dbReference>
<dbReference type="InterPro" id="IPR006426">
    <property type="entry name" value="Asn_synth_AEB"/>
</dbReference>
<dbReference type="PANTHER" id="PTHR43284:SF1">
    <property type="entry name" value="ASPARAGINE SYNTHETASE"/>
    <property type="match status" value="1"/>
</dbReference>
<evidence type="ECO:0000313" key="11">
    <source>
        <dbReference type="Proteomes" id="UP001235343"/>
    </source>
</evidence>
<dbReference type="InterPro" id="IPR051786">
    <property type="entry name" value="ASN_synthetase/amidase"/>
</dbReference>
<organism evidence="10 11">
    <name type="scientific">Aquibacillus rhizosphaerae</name>
    <dbReference type="NCBI Taxonomy" id="3051431"/>
    <lineage>
        <taxon>Bacteria</taxon>
        <taxon>Bacillati</taxon>
        <taxon>Bacillota</taxon>
        <taxon>Bacilli</taxon>
        <taxon>Bacillales</taxon>
        <taxon>Bacillaceae</taxon>
        <taxon>Aquibacillus</taxon>
    </lineage>
</organism>
<evidence type="ECO:0000259" key="9">
    <source>
        <dbReference type="PROSITE" id="PS51278"/>
    </source>
</evidence>
<evidence type="ECO:0000256" key="5">
    <source>
        <dbReference type="ARBA" id="ARBA00022840"/>
    </source>
</evidence>
<keyword evidence="11" id="KW-1185">Reference proteome</keyword>
<dbReference type="Proteomes" id="UP001235343">
    <property type="component" value="Unassembled WGS sequence"/>
</dbReference>
<dbReference type="RefSeq" id="WP_285929743.1">
    <property type="nucleotide sequence ID" value="NZ_JASTZU010000001.1"/>
</dbReference>
<evidence type="ECO:0000256" key="7">
    <source>
        <dbReference type="ARBA" id="ARBA00022962"/>
    </source>
</evidence>
<dbReference type="InterPro" id="IPR033738">
    <property type="entry name" value="AsnB_N"/>
</dbReference>
<dbReference type="Gene3D" id="3.40.50.620">
    <property type="entry name" value="HUPs"/>
    <property type="match status" value="2"/>
</dbReference>
<comment type="pathway">
    <text evidence="1">Amino-acid biosynthesis; L-asparagine biosynthesis; L-asparagine from L-aspartate (L-Gln route): step 1/1.</text>
</comment>
<dbReference type="PIRSF" id="PIRSF001589">
    <property type="entry name" value="Asn_synthetase_glu-h"/>
    <property type="match status" value="1"/>
</dbReference>
<dbReference type="SUPFAM" id="SSF52402">
    <property type="entry name" value="Adenine nucleotide alpha hydrolases-like"/>
    <property type="match status" value="1"/>
</dbReference>
<evidence type="ECO:0000256" key="6">
    <source>
        <dbReference type="ARBA" id="ARBA00022888"/>
    </source>
</evidence>
<evidence type="ECO:0000256" key="2">
    <source>
        <dbReference type="ARBA" id="ARBA00005752"/>
    </source>
</evidence>
<gene>
    <name evidence="10" type="ORF">QQS35_00595</name>
</gene>
<evidence type="ECO:0000256" key="4">
    <source>
        <dbReference type="ARBA" id="ARBA00022741"/>
    </source>
</evidence>
<keyword evidence="5" id="KW-0067">ATP-binding</keyword>
<dbReference type="CDD" id="cd00712">
    <property type="entry name" value="AsnB"/>
    <property type="match status" value="1"/>
</dbReference>
<dbReference type="InterPro" id="IPR001962">
    <property type="entry name" value="Asn_synthase"/>
</dbReference>
<keyword evidence="6" id="KW-0028">Amino-acid biosynthesis</keyword>
<sequence>MSAIAGILHGDKQPVTPEQITNMMDAFSKFPADDIRVWHQSNLYLGCHAQWITPESVGEPVPYYDSERDLAITADAIIDNRQELFEMLQVDKEKRLLMPDSVLLLLAYIKWGENTPEHVIGDFAFMIWDGKKQKLFGARDFSGARTLYYCHQNQSFAFSTTIEPLLTLPFMKKHLNEEWLAQFLAITAVTHTLDSALTPYRNIYEIPPSHRISVVGQKVTINRYNTLTNKEKLHYKSNHDYIDAFQEIFQQAVDARLRTHRGVGAQLSGGLDSGSVTSFAAGTLKEQGKPLHTFSYIPPKDFEDFTPGYLIADERPYIQETVNHIGHITDHYCDFNESSPYSVMDELLHDMEMPYKFFENSFWLAKMFEEAQAKDIGILLSGDRGNLTISWGNALDYYTKLCKNMRWIKLVQEVHQHTLHLGGSRLKKLKMIRKHAFPSSKSAEAPADYILPQVINSQFATQTDVFTKLQDYGFDDTGWYGADQQDLRLKHFEDVCHWIPTNTVSTKLSLRHNVWKRDPTNDLRVIRFCLSLPDNQFVQDGYDRALIRRATEGYLPDKVRLNQRIRGVQGADWVHRMAPSWQLFVEEAEQLSKDDDVLQFINKQAINDALNVVKNGPCLDKDNDPHYRILMRSLIVYRFLKKFHLKEVK</sequence>
<evidence type="ECO:0000256" key="3">
    <source>
        <dbReference type="ARBA" id="ARBA00012737"/>
    </source>
</evidence>
<accession>A0ABT7KZQ4</accession>
<comment type="similarity">
    <text evidence="2">Belongs to the asparagine synthetase family.</text>
</comment>
<proteinExistence type="inferred from homology"/>
<comment type="caution">
    <text evidence="10">The sequence shown here is derived from an EMBL/GenBank/DDBJ whole genome shotgun (WGS) entry which is preliminary data.</text>
</comment>
<reference evidence="10 11" key="1">
    <citation type="submission" date="2023-06" db="EMBL/GenBank/DDBJ databases">
        <title>Aquibacillus rhizosphaerae LR5S19.</title>
        <authorList>
            <person name="Sun J.-Q."/>
        </authorList>
    </citation>
    <scope>NUCLEOTIDE SEQUENCE [LARGE SCALE GENOMIC DNA]</scope>
    <source>
        <strain evidence="10 11">LR5S19</strain>
    </source>
</reference>
<dbReference type="SUPFAM" id="SSF56235">
    <property type="entry name" value="N-terminal nucleophile aminohydrolases (Ntn hydrolases)"/>
    <property type="match status" value="1"/>
</dbReference>
<dbReference type="Pfam" id="PF00733">
    <property type="entry name" value="Asn_synthase"/>
    <property type="match status" value="1"/>
</dbReference>
<keyword evidence="7" id="KW-0315">Glutamine amidotransferase</keyword>
<feature type="domain" description="Glutamine amidotransferase type-2" evidence="9">
    <location>
        <begin position="2"/>
        <end position="217"/>
    </location>
</feature>
<dbReference type="EC" id="6.3.5.4" evidence="3"/>
<protein>
    <recommendedName>
        <fullName evidence="3">asparagine synthase (glutamine-hydrolyzing)</fullName>
        <ecNumber evidence="3">6.3.5.4</ecNumber>
    </recommendedName>
</protein>
<dbReference type="InterPro" id="IPR017932">
    <property type="entry name" value="GATase_2_dom"/>
</dbReference>
<comment type="catalytic activity">
    <reaction evidence="8">
        <text>L-aspartate + L-glutamine + ATP + H2O = L-asparagine + L-glutamate + AMP + diphosphate + H(+)</text>
        <dbReference type="Rhea" id="RHEA:12228"/>
        <dbReference type="ChEBI" id="CHEBI:15377"/>
        <dbReference type="ChEBI" id="CHEBI:15378"/>
        <dbReference type="ChEBI" id="CHEBI:29985"/>
        <dbReference type="ChEBI" id="CHEBI:29991"/>
        <dbReference type="ChEBI" id="CHEBI:30616"/>
        <dbReference type="ChEBI" id="CHEBI:33019"/>
        <dbReference type="ChEBI" id="CHEBI:58048"/>
        <dbReference type="ChEBI" id="CHEBI:58359"/>
        <dbReference type="ChEBI" id="CHEBI:456215"/>
        <dbReference type="EC" id="6.3.5.4"/>
    </reaction>
</comment>
<evidence type="ECO:0000256" key="8">
    <source>
        <dbReference type="ARBA" id="ARBA00048741"/>
    </source>
</evidence>
<keyword evidence="4" id="KW-0547">Nucleotide-binding</keyword>